<reference evidence="1 2" key="1">
    <citation type="journal article" date="2014" name="Genome Biol. Evol.">
        <title>Phylogenomics of "Candidatus Hepatoplasma crinochetorum," a Lineage of Mollicutes Associated with Noninsect Arthropods.</title>
        <authorList>
            <person name="Leclercq S."/>
            <person name="Dittmer J."/>
            <person name="Bouchon D."/>
            <person name="Cordaux R."/>
        </authorList>
    </citation>
    <scope>NUCLEOTIDE SEQUENCE [LARGE SCALE GENOMIC DNA]</scope>
    <source>
        <strain evidence="1 2">Av</strain>
    </source>
</reference>
<dbReference type="STRING" id="1427984.X271_00414"/>
<evidence type="ECO:0000313" key="2">
    <source>
        <dbReference type="Proteomes" id="UP000019450"/>
    </source>
</evidence>
<dbReference type="RefSeq" id="WP_025208809.1">
    <property type="nucleotide sequence ID" value="NZ_CP006932.1"/>
</dbReference>
<dbReference type="HOGENOM" id="CLU_862458_0_0_14"/>
<evidence type="ECO:0000313" key="1">
    <source>
        <dbReference type="EMBL" id="AHK22519.1"/>
    </source>
</evidence>
<dbReference type="AlphaFoldDB" id="W8GFG9"/>
<accession>W8GFG9</accession>
<name>W8GFG9_9MOLU</name>
<sequence length="322" mass="38888">MNEKIITLAITIYNPEYYEIKNWLEYYNFLKNDQNIQVIFLIDNPNINQNILNLIQKEKAQYKIYNKNYGKFYVIKDACDKNLIQGKFLKICDPDDLLHLSNLKKFVKKIKLLNKNQEYLILTSHGYLEGWYYSKWNINVSKVKKMLLKSVPVNYNTILSTKGIKDFPFKYKDLSKSSDSIFSITNLINEDIIFITMEKNWFYIYNKRKGISDSTNKFSHSKKQMKSDYKKLFYDTFYYLNILIELNDKLIKIKYTKFPRKFDFYTSHNTLIGTNFNLIKRILLIRKTYKIFKKIDITEGNWNFLNLIKFYFFQIIKKKIKV</sequence>
<evidence type="ECO:0008006" key="3">
    <source>
        <dbReference type="Google" id="ProtNLM"/>
    </source>
</evidence>
<dbReference type="EMBL" id="CP006932">
    <property type="protein sequence ID" value="AHK22519.1"/>
    <property type="molecule type" value="Genomic_DNA"/>
</dbReference>
<gene>
    <name evidence="1" type="ORF">X271_00414</name>
</gene>
<dbReference type="Proteomes" id="UP000019450">
    <property type="component" value="Chromosome"/>
</dbReference>
<dbReference type="KEGG" id="hcr:X271_00414"/>
<protein>
    <recommendedName>
        <fullName evidence="3">Glycosyl transferase family 2</fullName>
    </recommendedName>
</protein>
<organism evidence="1 2">
    <name type="scientific">Candidatus Hepatoplasma crinochetorum Av</name>
    <dbReference type="NCBI Taxonomy" id="1427984"/>
    <lineage>
        <taxon>Bacteria</taxon>
        <taxon>Bacillati</taxon>
        <taxon>Mycoplasmatota</taxon>
        <taxon>Mollicutes</taxon>
        <taxon>Candidatus Hepatoplasmataceae</taxon>
        <taxon>Candidatus Hepatoplasma</taxon>
    </lineage>
</organism>
<keyword evidence="2" id="KW-1185">Reference proteome</keyword>
<proteinExistence type="predicted"/>